<proteinExistence type="predicted"/>
<comment type="caution">
    <text evidence="1">The sequence shown here is derived from an EMBL/GenBank/DDBJ whole genome shotgun (WGS) entry which is preliminary data.</text>
</comment>
<gene>
    <name evidence="1" type="ORF">T4C_3075</name>
</gene>
<evidence type="ECO:0000313" key="1">
    <source>
        <dbReference type="EMBL" id="KRZ35211.1"/>
    </source>
</evidence>
<sequence length="175" mass="19403">MCSLCEASSAALVNCSERWWMIIQAAPSFVSDLSQLGQNCLTITANQIVTLMFNIAPMKNTFPKQSVEDVPSSYSKQLVLLKIFFLNEVNILPLNTIFNSVFSANHFISAVVCVAEVFGILEKYSLTLTPQSSNGMGQSLLLLQLWMLILIFRSAECTIKLKCIIYPSQFSGDDS</sequence>
<evidence type="ECO:0000313" key="2">
    <source>
        <dbReference type="Proteomes" id="UP000054826"/>
    </source>
</evidence>
<dbReference type="EMBL" id="JYDV01000094">
    <property type="protein sequence ID" value="KRZ35211.1"/>
    <property type="molecule type" value="Genomic_DNA"/>
</dbReference>
<dbReference type="AlphaFoldDB" id="A0A0V1JJR0"/>
<reference evidence="1 2" key="1">
    <citation type="submission" date="2015-01" db="EMBL/GenBank/DDBJ databases">
        <title>Evolution of Trichinella species and genotypes.</title>
        <authorList>
            <person name="Korhonen P.K."/>
            <person name="Edoardo P."/>
            <person name="Giuseppe L.R."/>
            <person name="Gasser R.B."/>
        </authorList>
    </citation>
    <scope>NUCLEOTIDE SEQUENCE [LARGE SCALE GENOMIC DNA]</scope>
    <source>
        <strain evidence="1">ISS176</strain>
    </source>
</reference>
<accession>A0A0V1JJR0</accession>
<protein>
    <submittedName>
        <fullName evidence="1">Uncharacterized protein</fullName>
    </submittedName>
</protein>
<organism evidence="1 2">
    <name type="scientific">Trichinella pseudospiralis</name>
    <name type="common">Parasitic roundworm</name>
    <dbReference type="NCBI Taxonomy" id="6337"/>
    <lineage>
        <taxon>Eukaryota</taxon>
        <taxon>Metazoa</taxon>
        <taxon>Ecdysozoa</taxon>
        <taxon>Nematoda</taxon>
        <taxon>Enoplea</taxon>
        <taxon>Dorylaimia</taxon>
        <taxon>Trichinellida</taxon>
        <taxon>Trichinellidae</taxon>
        <taxon>Trichinella</taxon>
    </lineage>
</organism>
<dbReference type="Proteomes" id="UP000054826">
    <property type="component" value="Unassembled WGS sequence"/>
</dbReference>
<name>A0A0V1JJR0_TRIPS</name>